<evidence type="ECO:0000313" key="5">
    <source>
        <dbReference type="EMBL" id="MCQ5122574.1"/>
    </source>
</evidence>
<dbReference type="PANTHER" id="PTHR42994">
    <property type="entry name" value="PEPTIDASE T"/>
    <property type="match status" value="1"/>
</dbReference>
<dbReference type="InterPro" id="IPR011650">
    <property type="entry name" value="Peptidase_M20_dimer"/>
</dbReference>
<evidence type="ECO:0000313" key="6">
    <source>
        <dbReference type="Proteomes" id="UP001524435"/>
    </source>
</evidence>
<dbReference type="PANTHER" id="PTHR42994:SF1">
    <property type="entry name" value="PEPTIDASE T"/>
    <property type="match status" value="1"/>
</dbReference>
<dbReference type="GO" id="GO:0045148">
    <property type="term" value="F:tripeptide aminopeptidase activity"/>
    <property type="evidence" value="ECO:0007669"/>
    <property type="project" value="UniProtKB-EC"/>
</dbReference>
<keyword evidence="5" id="KW-0378">Hydrolase</keyword>
<feature type="domain" description="Peptidase M20 dimerisation" evidence="4">
    <location>
        <begin position="206"/>
        <end position="299"/>
    </location>
</feature>
<evidence type="ECO:0000256" key="3">
    <source>
        <dbReference type="NCBIfam" id="TIGR01882"/>
    </source>
</evidence>
<evidence type="ECO:0000256" key="1">
    <source>
        <dbReference type="ARBA" id="ARBA00001947"/>
    </source>
</evidence>
<dbReference type="InterPro" id="IPR036264">
    <property type="entry name" value="Bact_exopeptidase_dim_dom"/>
</dbReference>
<dbReference type="Proteomes" id="UP001524435">
    <property type="component" value="Unassembled WGS sequence"/>
</dbReference>
<dbReference type="NCBIfam" id="NF009920">
    <property type="entry name" value="PRK13381.1"/>
    <property type="match status" value="1"/>
</dbReference>
<dbReference type="SUPFAM" id="SSF53187">
    <property type="entry name" value="Zn-dependent exopeptidases"/>
    <property type="match status" value="1"/>
</dbReference>
<keyword evidence="5" id="KW-0031">Aminopeptidase</keyword>
<dbReference type="Pfam" id="PF01546">
    <property type="entry name" value="Peptidase_M20"/>
    <property type="match status" value="1"/>
</dbReference>
<accession>A0ABT1SMZ1</accession>
<dbReference type="InterPro" id="IPR002933">
    <property type="entry name" value="Peptidase_M20"/>
</dbReference>
<dbReference type="PIRSF" id="PIRSF037215">
    <property type="entry name" value="Peptidase_M20B"/>
    <property type="match status" value="1"/>
</dbReference>
<dbReference type="SUPFAM" id="SSF55031">
    <property type="entry name" value="Bacterial exopeptidase dimerisation domain"/>
    <property type="match status" value="1"/>
</dbReference>
<protein>
    <recommendedName>
        <fullName evidence="3">Peptidase T</fullName>
        <ecNumber evidence="3">3.4.11.4</ecNumber>
    </recommendedName>
</protein>
<keyword evidence="6" id="KW-1185">Reference proteome</keyword>
<dbReference type="Gene3D" id="3.30.70.360">
    <property type="match status" value="1"/>
</dbReference>
<organism evidence="5 6">
    <name type="scientific">Massilicoli timonensis</name>
    <dbReference type="NCBI Taxonomy" id="2015901"/>
    <lineage>
        <taxon>Bacteria</taxon>
        <taxon>Bacillati</taxon>
        <taxon>Bacillota</taxon>
        <taxon>Erysipelotrichia</taxon>
        <taxon>Erysipelotrichales</taxon>
        <taxon>Erysipelotrichaceae</taxon>
        <taxon>Massilicoli</taxon>
    </lineage>
</organism>
<dbReference type="NCBIfam" id="NF003976">
    <property type="entry name" value="PRK05469.1"/>
    <property type="match status" value="1"/>
</dbReference>
<keyword evidence="5" id="KW-0645">Protease</keyword>
<reference evidence="5 6" key="1">
    <citation type="submission" date="2022-06" db="EMBL/GenBank/DDBJ databases">
        <title>Isolation of gut microbiota from human fecal samples.</title>
        <authorList>
            <person name="Pamer E.G."/>
            <person name="Barat B."/>
            <person name="Waligurski E."/>
            <person name="Medina S."/>
            <person name="Paddock L."/>
            <person name="Mostad J."/>
        </authorList>
    </citation>
    <scope>NUCLEOTIDE SEQUENCE [LARGE SCALE GENOMIC DNA]</scope>
    <source>
        <strain evidence="5 6">DFI.6.1</strain>
    </source>
</reference>
<name>A0ABT1SMZ1_9FIRM</name>
<comment type="cofactor">
    <cofactor evidence="1">
        <name>Zn(2+)</name>
        <dbReference type="ChEBI" id="CHEBI:29105"/>
    </cofactor>
</comment>
<gene>
    <name evidence="5" type="primary">pepT</name>
    <name evidence="5" type="ORF">NE663_09925</name>
</gene>
<keyword evidence="2" id="KW-0862">Zinc</keyword>
<evidence type="ECO:0000259" key="4">
    <source>
        <dbReference type="Pfam" id="PF07687"/>
    </source>
</evidence>
<dbReference type="EC" id="3.4.11.4" evidence="3"/>
<evidence type="ECO:0000256" key="2">
    <source>
        <dbReference type="ARBA" id="ARBA00022833"/>
    </source>
</evidence>
<proteinExistence type="predicted"/>
<dbReference type="NCBIfam" id="TIGR01882">
    <property type="entry name" value="peptidase-T"/>
    <property type="match status" value="1"/>
</dbReference>
<dbReference type="RefSeq" id="WP_178200733.1">
    <property type="nucleotide sequence ID" value="NZ_DBEZTG010000234.1"/>
</dbReference>
<comment type="caution">
    <text evidence="5">The sequence shown here is derived from an EMBL/GenBank/DDBJ whole genome shotgun (WGS) entry which is preliminary data.</text>
</comment>
<dbReference type="EMBL" id="JANGCH010000019">
    <property type="protein sequence ID" value="MCQ5122574.1"/>
    <property type="molecule type" value="Genomic_DNA"/>
</dbReference>
<dbReference type="Pfam" id="PF07687">
    <property type="entry name" value="M20_dimer"/>
    <property type="match status" value="1"/>
</dbReference>
<dbReference type="Gene3D" id="3.40.630.10">
    <property type="entry name" value="Zn peptidases"/>
    <property type="match status" value="1"/>
</dbReference>
<dbReference type="InterPro" id="IPR010161">
    <property type="entry name" value="Peptidase_M20B"/>
</dbReference>
<sequence>MTVTERFLDYVAYDTQSDGKSNTVPSSEKQLALGKHLVEELHALGIENAHLDEYGIVYAWLEGNVEGVETIGWIAHMDTASEMSGKNVKARVVRDYDGKDILLNEKEQIVMKTSEFPFLKEYVNEDLIVTDGTTLLGGDDKAGIAIIMEALDYLVHHPSVLHGRIAIAFTPDEEIGRGTDHFDIQKFGAKFAYTVDGGPIQTISYETFHAASALVEIHGSSIHPGSAKGKMINAALVAMELHQLLPALETPAATDGYEGFFHLCELHGAVEEARMEYIIRDHDREKFERKKALMAAAVGFINTKYGTDCAVLTMEDSYYNMREKIEEDMSCVDLLEKAYASLGIAFEVEAIRGGTDGARLTYEGLPCPNIGTGDHNCHGKYEFVVVSQMETGVKLLVEMAKLQTE</sequence>
<dbReference type="CDD" id="cd03892">
    <property type="entry name" value="M20_peptT"/>
    <property type="match status" value="1"/>
</dbReference>